<dbReference type="PROSITE" id="PS50109">
    <property type="entry name" value="HIS_KIN"/>
    <property type="match status" value="1"/>
</dbReference>
<dbReference type="PANTHER" id="PTHR43065">
    <property type="entry name" value="SENSOR HISTIDINE KINASE"/>
    <property type="match status" value="1"/>
</dbReference>
<dbReference type="PRINTS" id="PR00344">
    <property type="entry name" value="BCTRLSENSOR"/>
</dbReference>
<dbReference type="OrthoDB" id="9815750at2"/>
<dbReference type="Gene3D" id="3.30.565.10">
    <property type="entry name" value="Histidine kinase-like ATPase, C-terminal domain"/>
    <property type="match status" value="1"/>
</dbReference>
<dbReference type="PANTHER" id="PTHR43065:SF52">
    <property type="entry name" value="SENSOR PROTEIN KINASE PILS"/>
    <property type="match status" value="1"/>
</dbReference>
<accession>A0A1I4RBM2</accession>
<protein>
    <recommendedName>
        <fullName evidence="2">histidine kinase</fullName>
        <ecNumber evidence="2">2.7.13.3</ecNumber>
    </recommendedName>
</protein>
<comment type="catalytic activity">
    <reaction evidence="1">
        <text>ATP + protein L-histidine = ADP + protein N-phospho-L-histidine.</text>
        <dbReference type="EC" id="2.7.13.3"/>
    </reaction>
</comment>
<dbReference type="STRING" id="195064.SAMN05421721_10776"/>
<dbReference type="SUPFAM" id="SSF55785">
    <property type="entry name" value="PYP-like sensor domain (PAS domain)"/>
    <property type="match status" value="1"/>
</dbReference>
<keyword evidence="3" id="KW-0597">Phosphoprotein</keyword>
<dbReference type="Pfam" id="PF02518">
    <property type="entry name" value="HATPase_c"/>
    <property type="match status" value="1"/>
</dbReference>
<dbReference type="InterPro" id="IPR000014">
    <property type="entry name" value="PAS"/>
</dbReference>
<dbReference type="Proteomes" id="UP000199556">
    <property type="component" value="Unassembled WGS sequence"/>
</dbReference>
<feature type="transmembrane region" description="Helical" evidence="4">
    <location>
        <begin position="132"/>
        <end position="151"/>
    </location>
</feature>
<feature type="domain" description="Histidine kinase" evidence="5">
    <location>
        <begin position="326"/>
        <end position="538"/>
    </location>
</feature>
<dbReference type="InterPro" id="IPR003661">
    <property type="entry name" value="HisK_dim/P_dom"/>
</dbReference>
<dbReference type="PROSITE" id="PS50112">
    <property type="entry name" value="PAS"/>
    <property type="match status" value="1"/>
</dbReference>
<dbReference type="Pfam" id="PF00512">
    <property type="entry name" value="HisKA"/>
    <property type="match status" value="1"/>
</dbReference>
<keyword evidence="4" id="KW-0812">Transmembrane</keyword>
<dbReference type="RefSeq" id="WP_090484984.1">
    <property type="nucleotide sequence ID" value="NZ_FOUO01000007.1"/>
</dbReference>
<dbReference type="EMBL" id="FOUO01000007">
    <property type="protein sequence ID" value="SFM49651.1"/>
    <property type="molecule type" value="Genomic_DNA"/>
</dbReference>
<evidence type="ECO:0000256" key="3">
    <source>
        <dbReference type="ARBA" id="ARBA00022553"/>
    </source>
</evidence>
<keyword evidence="7" id="KW-0808">Transferase</keyword>
<keyword evidence="4" id="KW-0472">Membrane</keyword>
<evidence type="ECO:0000259" key="5">
    <source>
        <dbReference type="PROSITE" id="PS50109"/>
    </source>
</evidence>
<sequence length="546" mass="58785">MRGDTPQGLTAGRSPEETWRALRLFSFYRLFVAGLLLALMLLGTGPEALGSSHPRLFLAAAALYVALSLAFGTGARLRRPAADLQIPLQGTADVLLITVLTHASGGVDSGLGMLAIPAVAGLALLAPGRPALFFAALASLALLISQLRIGLTQPSEDAGLTQAGLLGAGLFATALLALVLSRRARESEALARRHSIDLANLAELNAHIIERMQSGIIVVNDDGQVYLINEAAWALLGHPAATTPHRLARLAPGVEAAWRRWLQAAPAGQDLHTIPADARGPELRVRFTRLGVDRAVGTLIFMEDTAELRRQMQAAKLASLGRLTASIAHEIRNPLGAISHAAQLLGESETLEAPDRRLAGIIQDQSRRMNRLIENVLGLSRRAAPRSETLDLGPWLETFARDFRAHHHLTPAQLEVRLGPEVLQARFDPEQLHQVLWNLCLNALRYGTRDGEPPQIRIQGGMDTPASRPFVDVQDAGHGVRPAILRQLFEPFVTSGTRGTGLGLYIARELCENNGGTLEYLPLPTGGSCFRIRFPAQEPRGSVPPA</sequence>
<keyword evidence="7" id="KW-0418">Kinase</keyword>
<evidence type="ECO:0000256" key="4">
    <source>
        <dbReference type="SAM" id="Phobius"/>
    </source>
</evidence>
<dbReference type="CDD" id="cd00082">
    <property type="entry name" value="HisKA"/>
    <property type="match status" value="1"/>
</dbReference>
<feature type="transmembrane region" description="Helical" evidence="4">
    <location>
        <begin position="163"/>
        <end position="180"/>
    </location>
</feature>
<proteinExistence type="predicted"/>
<evidence type="ECO:0000313" key="8">
    <source>
        <dbReference type="Proteomes" id="UP000199556"/>
    </source>
</evidence>
<organism evidence="7 8">
    <name type="scientific">Ectothiorhodospira mobilis</name>
    <dbReference type="NCBI Taxonomy" id="195064"/>
    <lineage>
        <taxon>Bacteria</taxon>
        <taxon>Pseudomonadati</taxon>
        <taxon>Pseudomonadota</taxon>
        <taxon>Gammaproteobacteria</taxon>
        <taxon>Chromatiales</taxon>
        <taxon>Ectothiorhodospiraceae</taxon>
        <taxon>Ectothiorhodospira</taxon>
    </lineage>
</organism>
<name>A0A1I4RBM2_ECTMO</name>
<reference evidence="7 8" key="1">
    <citation type="submission" date="2016-10" db="EMBL/GenBank/DDBJ databases">
        <authorList>
            <person name="de Groot N.N."/>
        </authorList>
    </citation>
    <scope>NUCLEOTIDE SEQUENCE [LARGE SCALE GENOMIC DNA]</scope>
    <source>
        <strain evidence="7 8">DSM 4180</strain>
    </source>
</reference>
<evidence type="ECO:0000256" key="2">
    <source>
        <dbReference type="ARBA" id="ARBA00012438"/>
    </source>
</evidence>
<evidence type="ECO:0000313" key="7">
    <source>
        <dbReference type="EMBL" id="SFM49651.1"/>
    </source>
</evidence>
<dbReference type="InterPro" id="IPR036890">
    <property type="entry name" value="HATPase_C_sf"/>
</dbReference>
<dbReference type="FunFam" id="1.10.287.130:FF:000057">
    <property type="entry name" value="Type IV pilus sensor protein PilS"/>
    <property type="match status" value="1"/>
</dbReference>
<dbReference type="InterPro" id="IPR036097">
    <property type="entry name" value="HisK_dim/P_sf"/>
</dbReference>
<keyword evidence="8" id="KW-1185">Reference proteome</keyword>
<dbReference type="GO" id="GO:0000155">
    <property type="term" value="F:phosphorelay sensor kinase activity"/>
    <property type="evidence" value="ECO:0007669"/>
    <property type="project" value="InterPro"/>
</dbReference>
<dbReference type="SMART" id="SM00388">
    <property type="entry name" value="HisKA"/>
    <property type="match status" value="1"/>
</dbReference>
<evidence type="ECO:0000256" key="1">
    <source>
        <dbReference type="ARBA" id="ARBA00000085"/>
    </source>
</evidence>
<gene>
    <name evidence="7" type="ORF">SAMN05421721_10776</name>
</gene>
<dbReference type="SUPFAM" id="SSF55874">
    <property type="entry name" value="ATPase domain of HSP90 chaperone/DNA topoisomerase II/histidine kinase"/>
    <property type="match status" value="1"/>
</dbReference>
<dbReference type="SUPFAM" id="SSF47384">
    <property type="entry name" value="Homodimeric domain of signal transducing histidine kinase"/>
    <property type="match status" value="1"/>
</dbReference>
<dbReference type="EC" id="2.7.13.3" evidence="2"/>
<feature type="transmembrane region" description="Helical" evidence="4">
    <location>
        <begin position="56"/>
        <end position="74"/>
    </location>
</feature>
<feature type="transmembrane region" description="Helical" evidence="4">
    <location>
        <begin position="21"/>
        <end position="44"/>
    </location>
</feature>
<dbReference type="Pfam" id="PF25323">
    <property type="entry name" value="6TM_PilS"/>
    <property type="match status" value="1"/>
</dbReference>
<dbReference type="Gene3D" id="3.30.450.20">
    <property type="entry name" value="PAS domain"/>
    <property type="match status" value="1"/>
</dbReference>
<dbReference type="SMART" id="SM00387">
    <property type="entry name" value="HATPase_c"/>
    <property type="match status" value="1"/>
</dbReference>
<feature type="domain" description="PAS" evidence="6">
    <location>
        <begin position="201"/>
        <end position="237"/>
    </location>
</feature>
<evidence type="ECO:0000259" key="6">
    <source>
        <dbReference type="PROSITE" id="PS50112"/>
    </source>
</evidence>
<dbReference type="InterPro" id="IPR003594">
    <property type="entry name" value="HATPase_dom"/>
</dbReference>
<dbReference type="InterPro" id="IPR035965">
    <property type="entry name" value="PAS-like_dom_sf"/>
</dbReference>
<dbReference type="AlphaFoldDB" id="A0A1I4RBM2"/>
<keyword evidence="4" id="KW-1133">Transmembrane helix</keyword>
<dbReference type="InterPro" id="IPR005467">
    <property type="entry name" value="His_kinase_dom"/>
</dbReference>
<dbReference type="InterPro" id="IPR004358">
    <property type="entry name" value="Sig_transdc_His_kin-like_C"/>
</dbReference>
<dbReference type="Gene3D" id="1.10.287.130">
    <property type="match status" value="1"/>
</dbReference>